<dbReference type="EMBL" id="JALEMU010000031">
    <property type="protein sequence ID" value="MCI5755022.1"/>
    <property type="molecule type" value="Genomic_DNA"/>
</dbReference>
<comment type="caution">
    <text evidence="3">The sequence shown here is derived from an EMBL/GenBank/DDBJ whole genome shotgun (WGS) entry which is preliminary data.</text>
</comment>
<proteinExistence type="predicted"/>
<evidence type="ECO:0000256" key="2">
    <source>
        <dbReference type="SAM" id="SignalP"/>
    </source>
</evidence>
<feature type="chain" id="PRO_5041960985" evidence="2">
    <location>
        <begin position="26"/>
        <end position="419"/>
    </location>
</feature>
<protein>
    <submittedName>
        <fullName evidence="3">Uncharacterized protein</fullName>
    </submittedName>
</protein>
<name>A0AAE3FFE9_9BACT</name>
<feature type="signal peptide" evidence="2">
    <location>
        <begin position="1"/>
        <end position="25"/>
    </location>
</feature>
<evidence type="ECO:0000256" key="1">
    <source>
        <dbReference type="SAM" id="Phobius"/>
    </source>
</evidence>
<feature type="transmembrane region" description="Helical" evidence="1">
    <location>
        <begin position="387"/>
        <end position="410"/>
    </location>
</feature>
<gene>
    <name evidence="3" type="ORF">MR241_01865</name>
</gene>
<evidence type="ECO:0000313" key="3">
    <source>
        <dbReference type="EMBL" id="MCI5755022.1"/>
    </source>
</evidence>
<evidence type="ECO:0000313" key="4">
    <source>
        <dbReference type="Proteomes" id="UP001139365"/>
    </source>
</evidence>
<keyword evidence="1" id="KW-1133">Transmembrane helix</keyword>
<dbReference type="AlphaFoldDB" id="A0AAE3FFE9"/>
<keyword evidence="2" id="KW-0732">Signal</keyword>
<sequence>MKKTIMLLALVLVFLLSAPGIPVSADDGFVECTGANYIGCESGVVSAQQNFPVFTVELTFSEPVTVKDAGSIWLRYSAENGKNQIKPKDGAAGVTYIDPEVIGGESYSSMIRLRYDGYTSAKTGDVNPEFYLNGYSIVFTEYNNKGTGDGISTALIHGRNGKPLKQTYTSGEGYDFTVVDFSADIGKHSTDKKCVLKKVIRASDRIFVLEFTEPVIIFEGNVPFFGIRLVDDNGNVAKSGETYLQYYSGTWEYYSDDTKNVILWIADDGGTVSDILNKEGDYSAPEFSKYIARFCIEEKPACGYDTHDGTITGILGTETLTLLRATNISDGRGYDRILRVPVKDYGYALPERYAEDSGTKTPDNGQHGDGIIVTTGDGGEKSEGTDYTVPLVLTITVIVIAGIAACLIIIRKNSGEKKS</sequence>
<dbReference type="Proteomes" id="UP001139365">
    <property type="component" value="Unassembled WGS sequence"/>
</dbReference>
<accession>A0AAE3FFE9</accession>
<reference evidence="3 4" key="1">
    <citation type="submission" date="2022-03" db="EMBL/GenBank/DDBJ databases">
        <title>Metagenome-assembled genomes from swine fecal metagenomes.</title>
        <authorList>
            <person name="Holman D.B."/>
            <person name="Kommadath A."/>
        </authorList>
    </citation>
    <scope>NUCLEOTIDE SEQUENCE [LARGE SCALE GENOMIC DNA]</scope>
    <source>
        <strain evidence="3">SUG147</strain>
    </source>
</reference>
<keyword evidence="1" id="KW-0812">Transmembrane</keyword>
<keyword evidence="1" id="KW-0472">Membrane</keyword>
<organism evidence="3 4">
    <name type="scientific">Candidatus Colimorpha enterica</name>
    <dbReference type="NCBI Taxonomy" id="3083063"/>
    <lineage>
        <taxon>Bacteria</taxon>
        <taxon>Pseudomonadati</taxon>
        <taxon>Bacteroidota</taxon>
        <taxon>Bacteroidia</taxon>
        <taxon>Bacteroidales</taxon>
        <taxon>Candidatus Colimorpha</taxon>
    </lineage>
</organism>